<gene>
    <name evidence="3" type="ORF">BJ554DRAFT_5772</name>
</gene>
<dbReference type="InterPro" id="IPR031537">
    <property type="entry name" value="DUF5092"/>
</dbReference>
<dbReference type="Pfam" id="PF17010">
    <property type="entry name" value="DUF5092"/>
    <property type="match status" value="1"/>
</dbReference>
<keyword evidence="2" id="KW-0812">Transmembrane</keyword>
<sequence>MTADFINLLDSTGGKIVDSVSTEYEDSFSLESFGDLIKAYVEAEPKGKKAFIIARVQTWDRKQPERAFYSYYDAYHLNKILFQTQVYLGKKLIHRLHVLNPLSGCSLKTGWANSDIIGNVLYFRISRGPWSEPPPEKSGADAAAKVPVVIGTAQITDGRPARQRPGEIASQGPPRWTGAILDRVKAAAAAGPAIAEEETGVLPEWTLASPAVAEVTEEEGNVNANAPFPNRRISITPGGSAALTFTAHRRAGRRASDPSPAAASKTESGAGTGPAGSLARLTEAVAPVAVDSAGLTPQAPMEVAILPVAEEVGPGGGEGDAGGGPPAPLPPPGSRRRRVSYENRAKPPTAPIILRRRTRSNAPKGVVTQFTVPVPDEKLDSLAPKTPPGRRRTLSFANAVASTAVQGGSAVSALRDWARMLRTEEAVPREEDRYGPKSAPVDAFPNRVLPFAQTVVAADIPAKPGASPSVRAAPAIITTQAAEATAGGGGWRAPEDDENPAAAAGEEQPIFPISAYDATLVGTDNDYLESSKTRLLFRENSVRPEDVQLFEMPEYKGEAPTTGAPLILQEQAVCDSCYPSPQQLERATPAMRMFHLCKCYITAVVLLGVVLGVRRAAGVGGIFLFLFLLFCFRF</sequence>
<feature type="region of interest" description="Disordered" evidence="1">
    <location>
        <begin position="249"/>
        <end position="276"/>
    </location>
</feature>
<reference evidence="3 4" key="1">
    <citation type="journal article" name="Sci. Rep.">
        <title>Genome-scale phylogenetic analyses confirm Olpidium as the closest living zoosporic fungus to the non-flagellated, terrestrial fungi.</title>
        <authorList>
            <person name="Chang Y."/>
            <person name="Rochon D."/>
            <person name="Sekimoto S."/>
            <person name="Wang Y."/>
            <person name="Chovatia M."/>
            <person name="Sandor L."/>
            <person name="Salamov A."/>
            <person name="Grigoriev I.V."/>
            <person name="Stajich J.E."/>
            <person name="Spatafora J.W."/>
        </authorList>
    </citation>
    <scope>NUCLEOTIDE SEQUENCE [LARGE SCALE GENOMIC DNA]</scope>
    <source>
        <strain evidence="3">S191</strain>
    </source>
</reference>
<dbReference type="Proteomes" id="UP000673691">
    <property type="component" value="Unassembled WGS sequence"/>
</dbReference>
<feature type="region of interest" description="Disordered" evidence="1">
    <location>
        <begin position="485"/>
        <end position="507"/>
    </location>
</feature>
<accession>A0A8H7ZZ88</accession>
<organism evidence="3 4">
    <name type="scientific">Olpidium bornovanus</name>
    <dbReference type="NCBI Taxonomy" id="278681"/>
    <lineage>
        <taxon>Eukaryota</taxon>
        <taxon>Fungi</taxon>
        <taxon>Fungi incertae sedis</taxon>
        <taxon>Olpidiomycota</taxon>
        <taxon>Olpidiomycotina</taxon>
        <taxon>Olpidiomycetes</taxon>
        <taxon>Olpidiales</taxon>
        <taxon>Olpidiaceae</taxon>
        <taxon>Olpidium</taxon>
    </lineage>
</organism>
<keyword evidence="4" id="KW-1185">Reference proteome</keyword>
<evidence type="ECO:0000256" key="1">
    <source>
        <dbReference type="SAM" id="MobiDB-lite"/>
    </source>
</evidence>
<protein>
    <submittedName>
        <fullName evidence="3">Uncharacterized protein</fullName>
    </submittedName>
</protein>
<dbReference type="OrthoDB" id="2189509at2759"/>
<proteinExistence type="predicted"/>
<dbReference type="EMBL" id="JAEFCI010002854">
    <property type="protein sequence ID" value="KAG5461957.1"/>
    <property type="molecule type" value="Genomic_DNA"/>
</dbReference>
<feature type="transmembrane region" description="Helical" evidence="2">
    <location>
        <begin position="600"/>
        <end position="632"/>
    </location>
</feature>
<name>A0A8H7ZZ88_9FUNG</name>
<dbReference type="AlphaFoldDB" id="A0A8H7ZZ88"/>
<evidence type="ECO:0000313" key="4">
    <source>
        <dbReference type="Proteomes" id="UP000673691"/>
    </source>
</evidence>
<feature type="compositionally biased region" description="Gly residues" evidence="1">
    <location>
        <begin position="313"/>
        <end position="324"/>
    </location>
</feature>
<comment type="caution">
    <text evidence="3">The sequence shown here is derived from an EMBL/GenBank/DDBJ whole genome shotgun (WGS) entry which is preliminary data.</text>
</comment>
<keyword evidence="2" id="KW-1133">Transmembrane helix</keyword>
<keyword evidence="2" id="KW-0472">Membrane</keyword>
<evidence type="ECO:0000313" key="3">
    <source>
        <dbReference type="EMBL" id="KAG5461957.1"/>
    </source>
</evidence>
<evidence type="ECO:0000256" key="2">
    <source>
        <dbReference type="SAM" id="Phobius"/>
    </source>
</evidence>
<feature type="region of interest" description="Disordered" evidence="1">
    <location>
        <begin position="311"/>
        <end position="365"/>
    </location>
</feature>